<feature type="transmembrane region" description="Helical" evidence="1">
    <location>
        <begin position="179"/>
        <end position="202"/>
    </location>
</feature>
<keyword evidence="1" id="KW-0812">Transmembrane</keyword>
<dbReference type="SUPFAM" id="SSF50998">
    <property type="entry name" value="Quinoprotein alcohol dehydrogenase-like"/>
    <property type="match status" value="1"/>
</dbReference>
<dbReference type="SMART" id="SM00255">
    <property type="entry name" value="TIR"/>
    <property type="match status" value="1"/>
</dbReference>
<dbReference type="Proteomes" id="UP001595690">
    <property type="component" value="Unassembled WGS sequence"/>
</dbReference>
<feature type="domain" description="TIR" evidence="2">
    <location>
        <begin position="4"/>
        <end position="150"/>
    </location>
</feature>
<dbReference type="InterPro" id="IPR035897">
    <property type="entry name" value="Toll_tir_struct_dom_sf"/>
</dbReference>
<keyword evidence="4" id="KW-1185">Reference proteome</keyword>
<protein>
    <submittedName>
        <fullName evidence="3">TIR domain-containing protein</fullName>
    </submittedName>
</protein>
<evidence type="ECO:0000256" key="1">
    <source>
        <dbReference type="SAM" id="Phobius"/>
    </source>
</evidence>
<dbReference type="Pfam" id="PF13676">
    <property type="entry name" value="TIR_2"/>
    <property type="match status" value="1"/>
</dbReference>
<dbReference type="SUPFAM" id="SSF101908">
    <property type="entry name" value="Putative isomerase YbhE"/>
    <property type="match status" value="1"/>
</dbReference>
<reference evidence="4" key="1">
    <citation type="journal article" date="2019" name="Int. J. Syst. Evol. Microbiol.">
        <title>The Global Catalogue of Microorganisms (GCM) 10K type strain sequencing project: providing services to taxonomists for standard genome sequencing and annotation.</title>
        <authorList>
            <consortium name="The Broad Institute Genomics Platform"/>
            <consortium name="The Broad Institute Genome Sequencing Center for Infectious Disease"/>
            <person name="Wu L."/>
            <person name="Ma J."/>
        </authorList>
    </citation>
    <scope>NUCLEOTIDE SEQUENCE [LARGE SCALE GENOMIC DNA]</scope>
    <source>
        <strain evidence="4">CGMCC 4.7405</strain>
    </source>
</reference>
<sequence>MGEPDYDAFISYSRALDGTLAPTLHRGVQRFAKPWYRLRALRVFLDDASLSANPGLWTSIEEALGRSRWLILLASQEAAASEWVGRELEWWLEHRSAQRILVVLTSGEYSQAVPAAVRRALGEEPRWVDLRWLREADQVDESNPRLRECVADIASAVRGVPKDDLVGEHVRQHRRAVRLARGAVAALAVLMVGVLVAAFIAVGQRNDAVAQARTATARGLASAAVANLRTDLALSQVLAAEAYRVEPNPQTRSALFSALTASPQLDRYLQVGGEVSALAASADGKVAVAGTRDGRVVRLELSSGRRAEQKVGSRPVTAVAASADGGVVAAFAAGGALRWDVSGATQAIDTPDELFDGLVAVSPSGRFTAVYSTVRVDVDLDGRTRGHRVLHDGQTGQRAERGDTTFPLDALRMPGEDVLVEQSLRDSVRRDRATLDVRAAAEGNTLPANAFWVGLSGNGDYFGYSMEGRGSLWRTTQPTENVEVRGGRGNPSAVAITNDGARMAVADTGTIHVYDTTGPHAGERTQLEGNTETPFAEFLGDNNHLLSASRDRLVVWDLTRNTRIGSVLPTRVPLSCRACPPPRISESHGKFAVAVSGEIVVGSHSEPVASGSVFGPVVWSADGDEVFVVTAPEGIGETWEVRDGLRRATRWKGDVAADFVLAMGVSADNRRLVTVNERGDVQVFEGDELSSVRTISLERAVEQQGWPPDSHIAAVSADTTTAAVVTSDSVVLIDTTTGTRRDLAGGKADAVAFTSDGLVVQRAGTVEVWDATGGSRRREIPRDPSYLPGIAADPGATLAAQLRRDYVLAVTDLVTGELIGQVPVAGEAERFGRVGMAFAGEHAVVTAVSDTPLFRWDLSEENWVRAACASAGRDLTTDEWRRYVGTSPPDDLTCG</sequence>
<evidence type="ECO:0000313" key="3">
    <source>
        <dbReference type="EMBL" id="MFC3893321.1"/>
    </source>
</evidence>
<dbReference type="Gene3D" id="2.130.10.10">
    <property type="entry name" value="YVTN repeat-like/Quinoprotein amine dehydrogenase"/>
    <property type="match status" value="3"/>
</dbReference>
<dbReference type="InterPro" id="IPR011047">
    <property type="entry name" value="Quinoprotein_ADH-like_sf"/>
</dbReference>
<dbReference type="PANTHER" id="PTHR19879">
    <property type="entry name" value="TRANSCRIPTION INITIATION FACTOR TFIID"/>
    <property type="match status" value="1"/>
</dbReference>
<dbReference type="InterPro" id="IPR015943">
    <property type="entry name" value="WD40/YVTN_repeat-like_dom_sf"/>
</dbReference>
<keyword evidence="1" id="KW-1133">Transmembrane helix</keyword>
<dbReference type="InterPro" id="IPR000157">
    <property type="entry name" value="TIR_dom"/>
</dbReference>
<gene>
    <name evidence="3" type="ORF">ACFOWZ_17750</name>
</gene>
<name>A0ABV8BSG4_9PSEU</name>
<proteinExistence type="predicted"/>
<dbReference type="PANTHER" id="PTHR19879:SF9">
    <property type="entry name" value="TRANSCRIPTION INITIATION FACTOR TFIID SUBUNIT 5"/>
    <property type="match status" value="1"/>
</dbReference>
<evidence type="ECO:0000259" key="2">
    <source>
        <dbReference type="PROSITE" id="PS50104"/>
    </source>
</evidence>
<dbReference type="PROSITE" id="PS50104">
    <property type="entry name" value="TIR"/>
    <property type="match status" value="1"/>
</dbReference>
<dbReference type="EMBL" id="JBHRZI010000015">
    <property type="protein sequence ID" value="MFC3893321.1"/>
    <property type="molecule type" value="Genomic_DNA"/>
</dbReference>
<keyword evidence="1" id="KW-0472">Membrane</keyword>
<dbReference type="Gene3D" id="3.40.50.10140">
    <property type="entry name" value="Toll/interleukin-1 receptor homology (TIR) domain"/>
    <property type="match status" value="1"/>
</dbReference>
<comment type="caution">
    <text evidence="3">The sequence shown here is derived from an EMBL/GenBank/DDBJ whole genome shotgun (WGS) entry which is preliminary data.</text>
</comment>
<evidence type="ECO:0000313" key="4">
    <source>
        <dbReference type="Proteomes" id="UP001595690"/>
    </source>
</evidence>
<dbReference type="SUPFAM" id="SSF52200">
    <property type="entry name" value="Toll/Interleukin receptor TIR domain"/>
    <property type="match status" value="1"/>
</dbReference>
<accession>A0ABV8BSG4</accession>
<organism evidence="3 4">
    <name type="scientific">Lentzea rhizosphaerae</name>
    <dbReference type="NCBI Taxonomy" id="2041025"/>
    <lineage>
        <taxon>Bacteria</taxon>
        <taxon>Bacillati</taxon>
        <taxon>Actinomycetota</taxon>
        <taxon>Actinomycetes</taxon>
        <taxon>Pseudonocardiales</taxon>
        <taxon>Pseudonocardiaceae</taxon>
        <taxon>Lentzea</taxon>
    </lineage>
</organism>
<dbReference type="RefSeq" id="WP_382373776.1">
    <property type="nucleotide sequence ID" value="NZ_JBHRZI010000015.1"/>
</dbReference>